<dbReference type="HOGENOM" id="CLU_146679_2_0_3"/>
<evidence type="ECO:0000313" key="2">
    <source>
        <dbReference type="Proteomes" id="UP000027395"/>
    </source>
</evidence>
<accession>A0A073CGD0</accession>
<gene>
    <name evidence="1" type="ORF">A19Y_2404</name>
</gene>
<reference evidence="1 2" key="1">
    <citation type="journal article" date="2014" name="Appl. Environ. Microbiol.">
        <title>Elucidation of insertion elements encoded on plasmids and in vitro construction of shuttle vectors from the toxic cyanobacterium Planktothrix.</title>
        <authorList>
            <person name="Christiansen G."/>
            <person name="Goesmann A."/>
            <person name="Kurmayer R."/>
        </authorList>
    </citation>
    <scope>NUCLEOTIDE SEQUENCE [LARGE SCALE GENOMIC DNA]</scope>
    <source>
        <strain evidence="1 2">NIVA-CYA 126/8</strain>
    </source>
</reference>
<dbReference type="Pfam" id="PF04255">
    <property type="entry name" value="DUF433"/>
    <property type="match status" value="1"/>
</dbReference>
<name>A0A073CGD0_PLAA1</name>
<evidence type="ECO:0008006" key="3">
    <source>
        <dbReference type="Google" id="ProtNLM"/>
    </source>
</evidence>
<organism evidence="1 2">
    <name type="scientific">Planktothrix agardhii (strain NIVA-CYA 126/8)</name>
    <dbReference type="NCBI Taxonomy" id="388467"/>
    <lineage>
        <taxon>Bacteria</taxon>
        <taxon>Bacillati</taxon>
        <taxon>Cyanobacteriota</taxon>
        <taxon>Cyanophyceae</taxon>
        <taxon>Oscillatoriophycideae</taxon>
        <taxon>Oscillatoriales</taxon>
        <taxon>Microcoleaceae</taxon>
        <taxon>Planktothrix</taxon>
    </lineage>
</organism>
<dbReference type="Proteomes" id="UP000027395">
    <property type="component" value="Chromosome"/>
</dbReference>
<dbReference type="InterPro" id="IPR009057">
    <property type="entry name" value="Homeodomain-like_sf"/>
</dbReference>
<dbReference type="STRING" id="388467.A19Y_2404"/>
<dbReference type="PATRIC" id="fig|388467.6.peg.2353"/>
<dbReference type="SUPFAM" id="SSF46689">
    <property type="entry name" value="Homeodomain-like"/>
    <property type="match status" value="1"/>
</dbReference>
<dbReference type="AlphaFoldDB" id="A0A073CGD0"/>
<dbReference type="eggNOG" id="COG2442">
    <property type="taxonomic scope" value="Bacteria"/>
</dbReference>
<dbReference type="InterPro" id="IPR036388">
    <property type="entry name" value="WH-like_DNA-bd_sf"/>
</dbReference>
<dbReference type="EMBL" id="CM002803">
    <property type="protein sequence ID" value="KEI67324.1"/>
    <property type="molecule type" value="Genomic_DNA"/>
</dbReference>
<keyword evidence="2" id="KW-1185">Reference proteome</keyword>
<sequence>MQLQDYLEFINPDEIHLKGHRIGIEDVIKYYLDGYTPEQILQELPTLNLEKIYAVITYYLQNRSAMDAYLLRLWKQREQHYQEFITHPSPLRQRLQAIKQQREQEKLKYESSVSP</sequence>
<evidence type="ECO:0000313" key="1">
    <source>
        <dbReference type="EMBL" id="KEI67324.1"/>
    </source>
</evidence>
<proteinExistence type="predicted"/>
<protein>
    <recommendedName>
        <fullName evidence="3">DUF433 domain-containing protein</fullName>
    </recommendedName>
</protein>
<dbReference type="InterPro" id="IPR007367">
    <property type="entry name" value="DUF433"/>
</dbReference>
<dbReference type="RefSeq" id="WP_026787764.1">
    <property type="nucleotide sequence ID" value="NZ_CM002803.1"/>
</dbReference>
<dbReference type="Gene3D" id="1.10.10.10">
    <property type="entry name" value="Winged helix-like DNA-binding domain superfamily/Winged helix DNA-binding domain"/>
    <property type="match status" value="1"/>
</dbReference>